<dbReference type="GO" id="GO:0036221">
    <property type="term" value="F:UTP diphosphatase activity"/>
    <property type="evidence" value="ECO:0007669"/>
    <property type="project" value="RHEA"/>
</dbReference>
<dbReference type="GO" id="GO:0009117">
    <property type="term" value="P:nucleotide metabolic process"/>
    <property type="evidence" value="ECO:0007669"/>
    <property type="project" value="UniProtKB-KW"/>
</dbReference>
<sequence>MYPPVILASQSPRRKELLSLCVKDFTVQVSEIDEKEVERRILAEAGQEDFFETARKLVETLAREKAAVIHRLQTKAMVIGADTVVILDNRVLGKPMDADEAYDMLRSLAGRTHSVLTGVSIQWGELEETFAVETKVHFFDWDAQMDAEVRAYIASGSPLDKAGAYGIQEEAGLWVERIEGDYNNIVGLPIASVNKAMQRMLSAED</sequence>
<dbReference type="OrthoDB" id="9807767at2"/>
<name>A0A143YRP1_9LACT</name>
<comment type="subcellular location">
    <subcellularLocation>
        <location evidence="3">Cytoplasm</location>
    </subcellularLocation>
</comment>
<feature type="active site" description="Proton acceptor" evidence="3">
    <location>
        <position position="82"/>
    </location>
</feature>
<dbReference type="SUPFAM" id="SSF52972">
    <property type="entry name" value="ITPase-like"/>
    <property type="match status" value="1"/>
</dbReference>
<dbReference type="RefSeq" id="WP_087033440.1">
    <property type="nucleotide sequence ID" value="NZ_FJNE01000005.1"/>
</dbReference>
<keyword evidence="3" id="KW-0546">Nucleotide metabolism</keyword>
<comment type="similarity">
    <text evidence="3">Belongs to the Maf family. YhdE subfamily.</text>
</comment>
<dbReference type="PIRSF" id="PIRSF006305">
    <property type="entry name" value="Maf"/>
    <property type="match status" value="1"/>
</dbReference>
<evidence type="ECO:0000313" key="5">
    <source>
        <dbReference type="Proteomes" id="UP000242754"/>
    </source>
</evidence>
<dbReference type="InterPro" id="IPR003697">
    <property type="entry name" value="Maf-like"/>
</dbReference>
<dbReference type="PANTHER" id="PTHR43213:SF5">
    <property type="entry name" value="BIFUNCTIONAL DTTP_UTP PYROPHOSPHATASE_METHYLTRANSFERASE PROTEIN-RELATED"/>
    <property type="match status" value="1"/>
</dbReference>
<evidence type="ECO:0000256" key="1">
    <source>
        <dbReference type="ARBA" id="ARBA00001968"/>
    </source>
</evidence>
<feature type="site" description="Important for substrate specificity" evidence="3">
    <location>
        <position position="13"/>
    </location>
</feature>
<evidence type="ECO:0000256" key="2">
    <source>
        <dbReference type="ARBA" id="ARBA00022801"/>
    </source>
</evidence>
<keyword evidence="3" id="KW-0963">Cytoplasm</keyword>
<dbReference type="GO" id="GO:0036218">
    <property type="term" value="F:dTTP diphosphatase activity"/>
    <property type="evidence" value="ECO:0007669"/>
    <property type="project" value="RHEA"/>
</dbReference>
<gene>
    <name evidence="4" type="ORF">Tpal_1878</name>
</gene>
<dbReference type="HAMAP" id="MF_00528">
    <property type="entry name" value="Maf"/>
    <property type="match status" value="1"/>
</dbReference>
<dbReference type="Proteomes" id="UP000242754">
    <property type="component" value="Unassembled WGS sequence"/>
</dbReference>
<dbReference type="CDD" id="cd00555">
    <property type="entry name" value="Maf"/>
    <property type="match status" value="1"/>
</dbReference>
<accession>A0A143YRP1</accession>
<dbReference type="EC" id="3.6.1.9" evidence="3"/>
<dbReference type="PANTHER" id="PTHR43213">
    <property type="entry name" value="BIFUNCTIONAL DTTP/UTP PYROPHOSPHATASE/METHYLTRANSFERASE PROTEIN-RELATED"/>
    <property type="match status" value="1"/>
</dbReference>
<dbReference type="EMBL" id="FJNE01000005">
    <property type="protein sequence ID" value="CZQ95344.1"/>
    <property type="molecule type" value="Genomic_DNA"/>
</dbReference>
<dbReference type="Gene3D" id="3.90.950.10">
    <property type="match status" value="1"/>
</dbReference>
<evidence type="ECO:0000256" key="3">
    <source>
        <dbReference type="HAMAP-Rule" id="MF_00528"/>
    </source>
</evidence>
<reference evidence="4 5" key="1">
    <citation type="submission" date="2016-02" db="EMBL/GenBank/DDBJ databases">
        <authorList>
            <person name="Wen L."/>
            <person name="He K."/>
            <person name="Yang H."/>
        </authorList>
    </citation>
    <scope>NUCLEOTIDE SEQUENCE [LARGE SCALE GENOMIC DNA]</scope>
    <source>
        <strain evidence="4">Trichococcus palustris</strain>
    </source>
</reference>
<comment type="caution">
    <text evidence="3">Lacks conserved residue(s) required for the propagation of feature annotation.</text>
</comment>
<keyword evidence="2 3" id="KW-0378">Hydrolase</keyword>
<comment type="catalytic activity">
    <reaction evidence="3">
        <text>dTTP + H2O = dTMP + diphosphate + H(+)</text>
        <dbReference type="Rhea" id="RHEA:28534"/>
        <dbReference type="ChEBI" id="CHEBI:15377"/>
        <dbReference type="ChEBI" id="CHEBI:15378"/>
        <dbReference type="ChEBI" id="CHEBI:33019"/>
        <dbReference type="ChEBI" id="CHEBI:37568"/>
        <dbReference type="ChEBI" id="CHEBI:63528"/>
        <dbReference type="EC" id="3.6.1.9"/>
    </reaction>
</comment>
<comment type="function">
    <text evidence="3">Nucleoside triphosphate pyrophosphatase that hydrolyzes dTTP and UTP. May have a dual role in cell division arrest and in preventing the incorporation of modified nucleotides into cellular nucleic acids.</text>
</comment>
<feature type="site" description="Important for substrate specificity" evidence="3">
    <location>
        <position position="83"/>
    </location>
</feature>
<dbReference type="InterPro" id="IPR029001">
    <property type="entry name" value="ITPase-like_fam"/>
</dbReference>
<proteinExistence type="inferred from homology"/>
<organism evidence="4 5">
    <name type="scientific">Trichococcus palustris</name>
    <dbReference type="NCBI Taxonomy" id="140314"/>
    <lineage>
        <taxon>Bacteria</taxon>
        <taxon>Bacillati</taxon>
        <taxon>Bacillota</taxon>
        <taxon>Bacilli</taxon>
        <taxon>Lactobacillales</taxon>
        <taxon>Carnobacteriaceae</taxon>
        <taxon>Trichococcus</taxon>
    </lineage>
</organism>
<feature type="site" description="Important for substrate specificity" evidence="3">
    <location>
        <position position="168"/>
    </location>
</feature>
<dbReference type="Pfam" id="PF02545">
    <property type="entry name" value="Maf"/>
    <property type="match status" value="1"/>
</dbReference>
<keyword evidence="5" id="KW-1185">Reference proteome</keyword>
<protein>
    <recommendedName>
        <fullName evidence="3">dTTP/UTP pyrophosphatase</fullName>
        <shortName evidence="3">dTTPase/UTPase</shortName>
        <ecNumber evidence="3">3.6.1.9</ecNumber>
    </recommendedName>
    <alternativeName>
        <fullName evidence="3">Nucleoside triphosphate pyrophosphatase</fullName>
    </alternativeName>
    <alternativeName>
        <fullName evidence="3">Nucleotide pyrophosphatase</fullName>
        <shortName evidence="3">Nucleotide PPase</shortName>
    </alternativeName>
</protein>
<dbReference type="STRING" id="140314.SAMN04488076_1119"/>
<comment type="catalytic activity">
    <reaction evidence="3">
        <text>UTP + H2O = UMP + diphosphate + H(+)</text>
        <dbReference type="Rhea" id="RHEA:29395"/>
        <dbReference type="ChEBI" id="CHEBI:15377"/>
        <dbReference type="ChEBI" id="CHEBI:15378"/>
        <dbReference type="ChEBI" id="CHEBI:33019"/>
        <dbReference type="ChEBI" id="CHEBI:46398"/>
        <dbReference type="ChEBI" id="CHEBI:57865"/>
        <dbReference type="EC" id="3.6.1.9"/>
    </reaction>
</comment>
<evidence type="ECO:0000313" key="4">
    <source>
        <dbReference type="EMBL" id="CZQ95344.1"/>
    </source>
</evidence>
<dbReference type="GO" id="GO:0005737">
    <property type="term" value="C:cytoplasm"/>
    <property type="evidence" value="ECO:0007669"/>
    <property type="project" value="UniProtKB-SubCell"/>
</dbReference>
<dbReference type="AlphaFoldDB" id="A0A143YRP1"/>
<dbReference type="NCBIfam" id="TIGR00172">
    <property type="entry name" value="maf"/>
    <property type="match status" value="1"/>
</dbReference>
<comment type="cofactor">
    <cofactor evidence="1 3">
        <name>a divalent metal cation</name>
        <dbReference type="ChEBI" id="CHEBI:60240"/>
    </cofactor>
</comment>